<feature type="transmembrane region" description="Helical" evidence="8">
    <location>
        <begin position="311"/>
        <end position="329"/>
    </location>
</feature>
<dbReference type="PROSITE" id="PS51257">
    <property type="entry name" value="PROKAR_LIPOPROTEIN"/>
    <property type="match status" value="1"/>
</dbReference>
<feature type="transmembrane region" description="Helical" evidence="8">
    <location>
        <begin position="259"/>
        <end position="278"/>
    </location>
</feature>
<evidence type="ECO:0000256" key="5">
    <source>
        <dbReference type="ARBA" id="ARBA00022692"/>
    </source>
</evidence>
<dbReference type="Proteomes" id="UP000238375">
    <property type="component" value="Unassembled WGS sequence"/>
</dbReference>
<dbReference type="GO" id="GO:0016763">
    <property type="term" value="F:pentosyltransferase activity"/>
    <property type="evidence" value="ECO:0007669"/>
    <property type="project" value="TreeGrafter"/>
</dbReference>
<dbReference type="OrthoDB" id="939363at2"/>
<feature type="transmembrane region" description="Helical" evidence="8">
    <location>
        <begin position="168"/>
        <end position="196"/>
    </location>
</feature>
<dbReference type="EMBL" id="PVTE01000028">
    <property type="protein sequence ID" value="PRY28636.1"/>
    <property type="molecule type" value="Genomic_DNA"/>
</dbReference>
<evidence type="ECO:0000313" key="11">
    <source>
        <dbReference type="Proteomes" id="UP000238375"/>
    </source>
</evidence>
<dbReference type="GO" id="GO:0005886">
    <property type="term" value="C:plasma membrane"/>
    <property type="evidence" value="ECO:0007669"/>
    <property type="project" value="UniProtKB-SubCell"/>
</dbReference>
<evidence type="ECO:0000256" key="2">
    <source>
        <dbReference type="ARBA" id="ARBA00022475"/>
    </source>
</evidence>
<comment type="caution">
    <text evidence="10">The sequence shown here is derived from an EMBL/GenBank/DDBJ whole genome shotgun (WGS) entry which is preliminary data.</text>
</comment>
<dbReference type="Pfam" id="PF13231">
    <property type="entry name" value="PMT_2"/>
    <property type="match status" value="1"/>
</dbReference>
<comment type="subcellular location">
    <subcellularLocation>
        <location evidence="1">Cell membrane</location>
        <topology evidence="1">Multi-pass membrane protein</topology>
    </subcellularLocation>
</comment>
<gene>
    <name evidence="10" type="ORF">CLV58_12853</name>
</gene>
<feature type="transmembrane region" description="Helical" evidence="8">
    <location>
        <begin position="203"/>
        <end position="223"/>
    </location>
</feature>
<evidence type="ECO:0000259" key="9">
    <source>
        <dbReference type="Pfam" id="PF13231"/>
    </source>
</evidence>
<keyword evidence="11" id="KW-1185">Reference proteome</keyword>
<feature type="transmembrane region" description="Helical" evidence="8">
    <location>
        <begin position="119"/>
        <end position="137"/>
    </location>
</feature>
<evidence type="ECO:0000256" key="1">
    <source>
        <dbReference type="ARBA" id="ARBA00004651"/>
    </source>
</evidence>
<keyword evidence="7 8" id="KW-0472">Membrane</keyword>
<organism evidence="10 11">
    <name type="scientific">Spirosoma oryzae</name>
    <dbReference type="NCBI Taxonomy" id="1469603"/>
    <lineage>
        <taxon>Bacteria</taxon>
        <taxon>Pseudomonadati</taxon>
        <taxon>Bacteroidota</taxon>
        <taxon>Cytophagia</taxon>
        <taxon>Cytophagales</taxon>
        <taxon>Cytophagaceae</taxon>
        <taxon>Spirosoma</taxon>
    </lineage>
</organism>
<keyword evidence="4 10" id="KW-0808">Transferase</keyword>
<reference evidence="10 11" key="1">
    <citation type="submission" date="2018-03" db="EMBL/GenBank/DDBJ databases">
        <title>Genomic Encyclopedia of Archaeal and Bacterial Type Strains, Phase II (KMG-II): from individual species to whole genera.</title>
        <authorList>
            <person name="Goeker M."/>
        </authorList>
    </citation>
    <scope>NUCLEOTIDE SEQUENCE [LARGE SCALE GENOMIC DNA]</scope>
    <source>
        <strain evidence="10 11">DSM 28354</strain>
    </source>
</reference>
<evidence type="ECO:0000313" key="10">
    <source>
        <dbReference type="EMBL" id="PRY28636.1"/>
    </source>
</evidence>
<dbReference type="PANTHER" id="PTHR33908:SF11">
    <property type="entry name" value="MEMBRANE PROTEIN"/>
    <property type="match status" value="1"/>
</dbReference>
<evidence type="ECO:0000256" key="3">
    <source>
        <dbReference type="ARBA" id="ARBA00022676"/>
    </source>
</evidence>
<feature type="domain" description="Glycosyltransferase RgtA/B/C/D-like" evidence="9">
    <location>
        <begin position="75"/>
        <end position="206"/>
    </location>
</feature>
<keyword evidence="5 8" id="KW-0812">Transmembrane</keyword>
<feature type="transmembrane region" description="Helical" evidence="8">
    <location>
        <begin position="74"/>
        <end position="107"/>
    </location>
</feature>
<name>A0A2T0S5E9_9BACT</name>
<feature type="transmembrane region" description="Helical" evidence="8">
    <location>
        <begin position="341"/>
        <end position="363"/>
    </location>
</feature>
<evidence type="ECO:0000256" key="7">
    <source>
        <dbReference type="ARBA" id="ARBA00023136"/>
    </source>
</evidence>
<dbReference type="InterPro" id="IPR038731">
    <property type="entry name" value="RgtA/B/C-like"/>
</dbReference>
<keyword evidence="3 10" id="KW-0328">Glycosyltransferase</keyword>
<dbReference type="RefSeq" id="WP_106140271.1">
    <property type="nucleotide sequence ID" value="NZ_PVTE01000028.1"/>
</dbReference>
<dbReference type="PANTHER" id="PTHR33908">
    <property type="entry name" value="MANNOSYLTRANSFERASE YKCB-RELATED"/>
    <property type="match status" value="1"/>
</dbReference>
<accession>A0A2T0S5E9</accession>
<proteinExistence type="predicted"/>
<evidence type="ECO:0000256" key="4">
    <source>
        <dbReference type="ARBA" id="ARBA00022679"/>
    </source>
</evidence>
<sequence>MLFPFSRLTLLKAGFFFLLGLLVLSCYQRTEHFDDAWFAEQSYWLVRDGWVRSELFRGLNGWEDRIYVFHKLYIYASALVMSLIGFSLPASKLLTTLCVLTTGYLIWRYNRRSSALEQWLALLLYAGCGIVIQYIAVNRPEIMCALLGFSSYYVLSQRTNQATGRPELAGLLAGMAALTHLNGLIYVAAGLVWLLVRDGLRPAIRFAIVSGLTLSLYTVDALWDGQISLMIRQFIHDPATQANFSLADKWRIMLDYHQLFFHGYAEVPLSVLVLLCLLAGGQSARLRNPTVLYLLVLVVNFWLLTKSNFDFYYILFAPWLALVAANVLTDSRADRPRWQRRAGVAVVVAYYGLALFTVEQVLVENRTVPYMPHYNAMLAQHMPRKHTRIIAPIGFFFDQMETYHIHGLSYYSARHGHASLAEFFQLADQQQATYVVSDGYENASYVIPMNAPERVGAYKRIFRDQMTSIYERQ</sequence>
<keyword evidence="6 8" id="KW-1133">Transmembrane helix</keyword>
<protein>
    <submittedName>
        <fullName evidence="10">Dolichyl-phosphate-mannose-protein mannosyltransferase</fullName>
    </submittedName>
</protein>
<dbReference type="AlphaFoldDB" id="A0A2T0S5E9"/>
<feature type="transmembrane region" description="Helical" evidence="8">
    <location>
        <begin position="290"/>
        <end position="305"/>
    </location>
</feature>
<dbReference type="GO" id="GO:0009103">
    <property type="term" value="P:lipopolysaccharide biosynthetic process"/>
    <property type="evidence" value="ECO:0007669"/>
    <property type="project" value="UniProtKB-ARBA"/>
</dbReference>
<evidence type="ECO:0000256" key="6">
    <source>
        <dbReference type="ARBA" id="ARBA00022989"/>
    </source>
</evidence>
<evidence type="ECO:0000256" key="8">
    <source>
        <dbReference type="SAM" id="Phobius"/>
    </source>
</evidence>
<keyword evidence="2" id="KW-1003">Cell membrane</keyword>
<dbReference type="InterPro" id="IPR050297">
    <property type="entry name" value="LipidA_mod_glycosyltrf_83"/>
</dbReference>